<feature type="transmembrane region" description="Helical" evidence="9">
    <location>
        <begin position="256"/>
        <end position="276"/>
    </location>
</feature>
<comment type="similarity">
    <text evidence="8">Belongs to the binding-protein-dependent transport system permease family. LivHM subfamily.</text>
</comment>
<dbReference type="InterPro" id="IPR001851">
    <property type="entry name" value="ABC_transp_permease"/>
</dbReference>
<evidence type="ECO:0000256" key="8">
    <source>
        <dbReference type="ARBA" id="ARBA00037998"/>
    </source>
</evidence>
<reference evidence="10 11" key="1">
    <citation type="submission" date="2019-03" db="EMBL/GenBank/DDBJ databases">
        <authorList>
            <person name="He R.-H."/>
        </authorList>
    </citation>
    <scope>NUCLEOTIDE SEQUENCE [LARGE SCALE GENOMIC DNA]</scope>
    <source>
        <strain evidence="11">SH 714</strain>
    </source>
</reference>
<feature type="transmembrane region" description="Helical" evidence="9">
    <location>
        <begin position="179"/>
        <end position="201"/>
    </location>
</feature>
<feature type="transmembrane region" description="Helical" evidence="9">
    <location>
        <begin position="60"/>
        <end position="82"/>
    </location>
</feature>
<sequence length="290" mass="30925">MDLFLNLAINGIATGMLIFLIACGLTLIFGLMDVLNFAHGGLFAWGAFVGVWAYGITQSFILSMLAAVIAGLLLGLITEYLIIKPVYGNHIQQILITLGFMLVLSELIKVVFGPNILAASKPPYLDGSWEFGDVTVIKYRALIIVVGLLLFLVIMAVLKFTKIGLIVRAGVMNKEMVQALGINIRLVFIGVFMVGSALAALGGALFAPSSGVAYAEMGMEFGIFAFIVVIIGGMGSVPGSLVAALLVGLSNGFMAYYYSDLAMAVTMILMFIVLIFRPEGLFRVSGVSNK</sequence>
<organism evidence="10 11">
    <name type="scientific">Filobacillus milosensis</name>
    <dbReference type="NCBI Taxonomy" id="94137"/>
    <lineage>
        <taxon>Bacteria</taxon>
        <taxon>Bacillati</taxon>
        <taxon>Bacillota</taxon>
        <taxon>Bacilli</taxon>
        <taxon>Bacillales</taxon>
        <taxon>Bacillaceae</taxon>
        <taxon>Filobacillus</taxon>
    </lineage>
</organism>
<evidence type="ECO:0000256" key="2">
    <source>
        <dbReference type="ARBA" id="ARBA00022448"/>
    </source>
</evidence>
<proteinExistence type="inferred from homology"/>
<keyword evidence="2" id="KW-0813">Transport</keyword>
<evidence type="ECO:0000256" key="7">
    <source>
        <dbReference type="ARBA" id="ARBA00023136"/>
    </source>
</evidence>
<evidence type="ECO:0000256" key="6">
    <source>
        <dbReference type="ARBA" id="ARBA00022989"/>
    </source>
</evidence>
<dbReference type="Pfam" id="PF02653">
    <property type="entry name" value="BPD_transp_2"/>
    <property type="match status" value="1"/>
</dbReference>
<accession>A0A4Y8IE95</accession>
<keyword evidence="6 9" id="KW-1133">Transmembrane helix</keyword>
<dbReference type="AlphaFoldDB" id="A0A4Y8IE95"/>
<feature type="transmembrane region" description="Helical" evidence="9">
    <location>
        <begin position="137"/>
        <end position="158"/>
    </location>
</feature>
<evidence type="ECO:0000256" key="5">
    <source>
        <dbReference type="ARBA" id="ARBA00022970"/>
    </source>
</evidence>
<name>A0A4Y8IE95_9BACI</name>
<dbReference type="GO" id="GO:0006865">
    <property type="term" value="P:amino acid transport"/>
    <property type="evidence" value="ECO:0007669"/>
    <property type="project" value="UniProtKB-KW"/>
</dbReference>
<dbReference type="EMBL" id="SOPW01000026">
    <property type="protein sequence ID" value="TFB13389.1"/>
    <property type="molecule type" value="Genomic_DNA"/>
</dbReference>
<protein>
    <submittedName>
        <fullName evidence="10">Branched-chain amino acid ABC transporter permease</fullName>
    </submittedName>
</protein>
<feature type="transmembrane region" description="Helical" evidence="9">
    <location>
        <begin position="12"/>
        <end position="30"/>
    </location>
</feature>
<dbReference type="GO" id="GO:0022857">
    <property type="term" value="F:transmembrane transporter activity"/>
    <property type="evidence" value="ECO:0007669"/>
    <property type="project" value="InterPro"/>
</dbReference>
<keyword evidence="7 9" id="KW-0472">Membrane</keyword>
<keyword evidence="11" id="KW-1185">Reference proteome</keyword>
<dbReference type="Proteomes" id="UP000297975">
    <property type="component" value="Unassembled WGS sequence"/>
</dbReference>
<keyword evidence="4 9" id="KW-0812">Transmembrane</keyword>
<feature type="transmembrane region" description="Helical" evidence="9">
    <location>
        <begin position="94"/>
        <end position="117"/>
    </location>
</feature>
<feature type="transmembrane region" description="Helical" evidence="9">
    <location>
        <begin position="37"/>
        <end position="54"/>
    </location>
</feature>
<dbReference type="PANTHER" id="PTHR11795:SF442">
    <property type="entry name" value="ABC TRANSPORTER ATP-BINDING PROTEIN"/>
    <property type="match status" value="1"/>
</dbReference>
<evidence type="ECO:0000313" key="10">
    <source>
        <dbReference type="EMBL" id="TFB13389.1"/>
    </source>
</evidence>
<keyword evidence="5" id="KW-0029">Amino-acid transport</keyword>
<dbReference type="PANTHER" id="PTHR11795">
    <property type="entry name" value="BRANCHED-CHAIN AMINO ACID TRANSPORT SYSTEM PERMEASE PROTEIN LIVH"/>
    <property type="match status" value="1"/>
</dbReference>
<evidence type="ECO:0000256" key="1">
    <source>
        <dbReference type="ARBA" id="ARBA00004651"/>
    </source>
</evidence>
<evidence type="ECO:0000256" key="9">
    <source>
        <dbReference type="SAM" id="Phobius"/>
    </source>
</evidence>
<dbReference type="CDD" id="cd06582">
    <property type="entry name" value="TM_PBP1_LivH_like"/>
    <property type="match status" value="1"/>
</dbReference>
<dbReference type="OrthoDB" id="9807115at2"/>
<comment type="caution">
    <text evidence="10">The sequence shown here is derived from an EMBL/GenBank/DDBJ whole genome shotgun (WGS) entry which is preliminary data.</text>
</comment>
<evidence type="ECO:0000256" key="4">
    <source>
        <dbReference type="ARBA" id="ARBA00022692"/>
    </source>
</evidence>
<feature type="transmembrane region" description="Helical" evidence="9">
    <location>
        <begin position="221"/>
        <end position="249"/>
    </location>
</feature>
<evidence type="ECO:0000256" key="3">
    <source>
        <dbReference type="ARBA" id="ARBA00022475"/>
    </source>
</evidence>
<gene>
    <name evidence="10" type="ORF">E3U55_16235</name>
</gene>
<dbReference type="GO" id="GO:0005886">
    <property type="term" value="C:plasma membrane"/>
    <property type="evidence" value="ECO:0007669"/>
    <property type="project" value="UniProtKB-SubCell"/>
</dbReference>
<keyword evidence="3" id="KW-1003">Cell membrane</keyword>
<dbReference type="InterPro" id="IPR052157">
    <property type="entry name" value="BCAA_transport_permease"/>
</dbReference>
<dbReference type="RefSeq" id="WP_134341530.1">
    <property type="nucleotide sequence ID" value="NZ_SOPW01000026.1"/>
</dbReference>
<evidence type="ECO:0000313" key="11">
    <source>
        <dbReference type="Proteomes" id="UP000297975"/>
    </source>
</evidence>
<comment type="subcellular location">
    <subcellularLocation>
        <location evidence="1">Cell membrane</location>
        <topology evidence="1">Multi-pass membrane protein</topology>
    </subcellularLocation>
</comment>